<evidence type="ECO:0000313" key="1">
    <source>
        <dbReference type="EMBL" id="MDQ0342876.1"/>
    </source>
</evidence>
<evidence type="ECO:0000313" key="2">
    <source>
        <dbReference type="Proteomes" id="UP001232343"/>
    </source>
</evidence>
<sequence length="29" mass="3371">MNLEIVRATTANADTITHFYPSRRRKGHN</sequence>
<name>A0ABU0D3A4_9BACI</name>
<reference evidence="1 2" key="1">
    <citation type="submission" date="2023-07" db="EMBL/GenBank/DDBJ databases">
        <title>Genomic Encyclopedia of Type Strains, Phase IV (KMG-IV): sequencing the most valuable type-strain genomes for metagenomic binning, comparative biology and taxonomic classification.</title>
        <authorList>
            <person name="Goeker M."/>
        </authorList>
    </citation>
    <scope>NUCLEOTIDE SEQUENCE [LARGE SCALE GENOMIC DNA]</scope>
    <source>
        <strain evidence="1 2">DSM 27848</strain>
    </source>
</reference>
<keyword evidence="2" id="KW-1185">Reference proteome</keyword>
<dbReference type="EMBL" id="JAUSUO010000003">
    <property type="protein sequence ID" value="MDQ0342876.1"/>
    <property type="molecule type" value="Genomic_DNA"/>
</dbReference>
<proteinExistence type="predicted"/>
<dbReference type="Proteomes" id="UP001232343">
    <property type="component" value="Unassembled WGS sequence"/>
</dbReference>
<comment type="caution">
    <text evidence="1">The sequence shown here is derived from an EMBL/GenBank/DDBJ whole genome shotgun (WGS) entry which is preliminary data.</text>
</comment>
<protein>
    <submittedName>
        <fullName evidence="1">Uncharacterized protein</fullName>
    </submittedName>
</protein>
<accession>A0ABU0D3A4</accession>
<gene>
    <name evidence="1" type="ORF">J2S14_001690</name>
</gene>
<organism evidence="1 2">
    <name type="scientific">Lederbergia wuyishanensis</name>
    <dbReference type="NCBI Taxonomy" id="1347903"/>
    <lineage>
        <taxon>Bacteria</taxon>
        <taxon>Bacillati</taxon>
        <taxon>Bacillota</taxon>
        <taxon>Bacilli</taxon>
        <taxon>Bacillales</taxon>
        <taxon>Bacillaceae</taxon>
        <taxon>Lederbergia</taxon>
    </lineage>
</organism>